<organism evidence="1 2">
    <name type="scientific">Cylindrotheca closterium</name>
    <dbReference type="NCBI Taxonomy" id="2856"/>
    <lineage>
        <taxon>Eukaryota</taxon>
        <taxon>Sar</taxon>
        <taxon>Stramenopiles</taxon>
        <taxon>Ochrophyta</taxon>
        <taxon>Bacillariophyta</taxon>
        <taxon>Bacillariophyceae</taxon>
        <taxon>Bacillariophycidae</taxon>
        <taxon>Bacillariales</taxon>
        <taxon>Bacillariaceae</taxon>
        <taxon>Cylindrotheca</taxon>
    </lineage>
</organism>
<comment type="caution">
    <text evidence="1">The sequence shown here is derived from an EMBL/GenBank/DDBJ whole genome shotgun (WGS) entry which is preliminary data.</text>
</comment>
<dbReference type="AlphaFoldDB" id="A0AAD2CUS4"/>
<protein>
    <submittedName>
        <fullName evidence="1">Uncharacterized protein</fullName>
    </submittedName>
</protein>
<evidence type="ECO:0000313" key="2">
    <source>
        <dbReference type="Proteomes" id="UP001295423"/>
    </source>
</evidence>
<proteinExistence type="predicted"/>
<dbReference type="Proteomes" id="UP001295423">
    <property type="component" value="Unassembled WGS sequence"/>
</dbReference>
<name>A0AAD2CUS4_9STRA</name>
<gene>
    <name evidence="1" type="ORF">CYCCA115_LOCUS9483</name>
</gene>
<evidence type="ECO:0000313" key="1">
    <source>
        <dbReference type="EMBL" id="CAJ1945337.1"/>
    </source>
</evidence>
<sequence>MTITDFTVRKKSYRYLTTQVSYPNHDSKAVLDAFDPTKDLQLQDLNSLVEMGVQGGAPAWYTGWPKEQVNNFNFWHRPMIRYTMVGEKKEQHFDKLYVLDHDVLENGSDPLAFSWPAKAFSKTDPVKVPKLEAWLINEELKQDCSKLFVMEDITDEDPETAHGLLVTRKRMPIPKEFLDITWDGSSARKVLQLVIDRIKILANSEEPEKILEVQEKFRHFVDHWRMANTVIGRDQLSKNVGESAVLTATSA</sequence>
<reference evidence="1" key="1">
    <citation type="submission" date="2023-08" db="EMBL/GenBank/DDBJ databases">
        <authorList>
            <person name="Audoor S."/>
            <person name="Bilcke G."/>
        </authorList>
    </citation>
    <scope>NUCLEOTIDE SEQUENCE</scope>
</reference>
<dbReference type="EMBL" id="CAKOGP040001358">
    <property type="protein sequence ID" value="CAJ1945337.1"/>
    <property type="molecule type" value="Genomic_DNA"/>
</dbReference>
<accession>A0AAD2CUS4</accession>
<keyword evidence="2" id="KW-1185">Reference proteome</keyword>